<dbReference type="PANTHER" id="PTHR30086">
    <property type="entry name" value="ARGININE EXPORTER PROTEIN ARGO"/>
    <property type="match status" value="1"/>
</dbReference>
<evidence type="ECO:0000313" key="8">
    <source>
        <dbReference type="Proteomes" id="UP000614741"/>
    </source>
</evidence>
<dbReference type="InterPro" id="IPR001123">
    <property type="entry name" value="LeuE-type"/>
</dbReference>
<organism evidence="7 8">
    <name type="scientific">Cellulomonas phragmiteti</name>
    <dbReference type="NCBI Taxonomy" id="478780"/>
    <lineage>
        <taxon>Bacteria</taxon>
        <taxon>Bacillati</taxon>
        <taxon>Actinomycetota</taxon>
        <taxon>Actinomycetes</taxon>
        <taxon>Micrococcales</taxon>
        <taxon>Cellulomonadaceae</taxon>
        <taxon>Cellulomonas</taxon>
    </lineage>
</organism>
<protein>
    <submittedName>
        <fullName evidence="7">Lysine transporter LysE</fullName>
    </submittedName>
</protein>
<name>A0ABQ4DPL4_9CELL</name>
<dbReference type="Pfam" id="PF01810">
    <property type="entry name" value="LysE"/>
    <property type="match status" value="1"/>
</dbReference>
<evidence type="ECO:0000256" key="5">
    <source>
        <dbReference type="ARBA" id="ARBA00023136"/>
    </source>
</evidence>
<evidence type="ECO:0000256" key="6">
    <source>
        <dbReference type="SAM" id="Phobius"/>
    </source>
</evidence>
<evidence type="ECO:0000256" key="4">
    <source>
        <dbReference type="ARBA" id="ARBA00022989"/>
    </source>
</evidence>
<proteinExistence type="predicted"/>
<feature type="transmembrane region" description="Helical" evidence="6">
    <location>
        <begin position="47"/>
        <end position="72"/>
    </location>
</feature>
<reference evidence="7 8" key="1">
    <citation type="submission" date="2021-01" db="EMBL/GenBank/DDBJ databases">
        <title>Whole genome shotgun sequence of Cellulomonas phragmiteti NBRC 110785.</title>
        <authorList>
            <person name="Komaki H."/>
            <person name="Tamura T."/>
        </authorList>
    </citation>
    <scope>NUCLEOTIDE SEQUENCE [LARGE SCALE GENOMIC DNA]</scope>
    <source>
        <strain evidence="7 8">NBRC 110785</strain>
    </source>
</reference>
<accession>A0ABQ4DPL4</accession>
<keyword evidence="5 6" id="KW-0472">Membrane</keyword>
<evidence type="ECO:0000256" key="1">
    <source>
        <dbReference type="ARBA" id="ARBA00004651"/>
    </source>
</evidence>
<evidence type="ECO:0000256" key="2">
    <source>
        <dbReference type="ARBA" id="ARBA00022475"/>
    </source>
</evidence>
<feature type="transmembrane region" description="Helical" evidence="6">
    <location>
        <begin position="191"/>
        <end position="209"/>
    </location>
</feature>
<keyword evidence="8" id="KW-1185">Reference proteome</keyword>
<feature type="transmembrane region" description="Helical" evidence="6">
    <location>
        <begin position="78"/>
        <end position="97"/>
    </location>
</feature>
<comment type="subcellular location">
    <subcellularLocation>
        <location evidence="1">Cell membrane</location>
        <topology evidence="1">Multi-pass membrane protein</topology>
    </subcellularLocation>
</comment>
<dbReference type="RefSeq" id="WP_203675587.1">
    <property type="nucleotide sequence ID" value="NZ_BONP01000023.1"/>
</dbReference>
<gene>
    <name evidence="7" type="ORF">Cph01nite_30590</name>
</gene>
<feature type="transmembrane region" description="Helical" evidence="6">
    <location>
        <begin position="12"/>
        <end position="35"/>
    </location>
</feature>
<keyword evidence="2" id="KW-1003">Cell membrane</keyword>
<dbReference type="PANTHER" id="PTHR30086:SF20">
    <property type="entry name" value="ARGININE EXPORTER PROTEIN ARGO-RELATED"/>
    <property type="match status" value="1"/>
</dbReference>
<comment type="caution">
    <text evidence="7">The sequence shown here is derived from an EMBL/GenBank/DDBJ whole genome shotgun (WGS) entry which is preliminary data.</text>
</comment>
<dbReference type="EMBL" id="BONP01000023">
    <property type="protein sequence ID" value="GIG41297.1"/>
    <property type="molecule type" value="Genomic_DNA"/>
</dbReference>
<keyword evidence="3 6" id="KW-0812">Transmembrane</keyword>
<feature type="transmembrane region" description="Helical" evidence="6">
    <location>
        <begin position="118"/>
        <end position="137"/>
    </location>
</feature>
<evidence type="ECO:0000313" key="7">
    <source>
        <dbReference type="EMBL" id="GIG41297.1"/>
    </source>
</evidence>
<dbReference type="Proteomes" id="UP000614741">
    <property type="component" value="Unassembled WGS sequence"/>
</dbReference>
<sequence>MTGDLGPAVVAGLLAGYGIALPVGAVGVLLVLLGARHGRRVGCAGGLGAAVVDGLYATAAVVLGSALAPVLVRAAGPVRWAAAAVLVVVALLLLRPATAREVAPDPAVTGRAMTPGRAFALVLAATAVNPATVVYFVALTSGSAATTLTAPAQRVAFVVAAFVASASWQLLLGSAGAWAGTRLTGPRGRRWTSVVGALVVLLLAARTALLP</sequence>
<evidence type="ECO:0000256" key="3">
    <source>
        <dbReference type="ARBA" id="ARBA00022692"/>
    </source>
</evidence>
<keyword evidence="4 6" id="KW-1133">Transmembrane helix</keyword>
<feature type="transmembrane region" description="Helical" evidence="6">
    <location>
        <begin position="157"/>
        <end position="179"/>
    </location>
</feature>